<dbReference type="SUPFAM" id="SSF52096">
    <property type="entry name" value="ClpP/crotonase"/>
    <property type="match status" value="1"/>
</dbReference>
<evidence type="ECO:0000256" key="2">
    <source>
        <dbReference type="RuleBase" id="RU003707"/>
    </source>
</evidence>
<dbReference type="Pfam" id="PF00378">
    <property type="entry name" value="ECH_1"/>
    <property type="match status" value="1"/>
</dbReference>
<dbReference type="PANTHER" id="PTHR42964:SF1">
    <property type="entry name" value="POLYKETIDE BIOSYNTHESIS ENOYL-COA HYDRATASE PKSH-RELATED"/>
    <property type="match status" value="1"/>
</dbReference>
<dbReference type="OrthoDB" id="9775794at2"/>
<dbReference type="Gene3D" id="1.10.12.10">
    <property type="entry name" value="Lyase 2-enoyl-coa Hydratase, Chain A, domain 2"/>
    <property type="match status" value="1"/>
</dbReference>
<reference evidence="3 4" key="1">
    <citation type="submission" date="2017-10" db="EMBL/GenBank/DDBJ databases">
        <title>Draft genome of Longimonas halophila.</title>
        <authorList>
            <person name="Goh K.M."/>
            <person name="Shamsir M.S."/>
            <person name="Lim S.W."/>
        </authorList>
    </citation>
    <scope>NUCLEOTIDE SEQUENCE [LARGE SCALE GENOMIC DNA]</scope>
    <source>
        <strain evidence="3 4">KCTC 42399</strain>
    </source>
</reference>
<dbReference type="InterPro" id="IPR001753">
    <property type="entry name" value="Enoyl-CoA_hydra/iso"/>
</dbReference>
<dbReference type="InterPro" id="IPR018376">
    <property type="entry name" value="Enoyl-CoA_hyd/isom_CS"/>
</dbReference>
<dbReference type="EMBL" id="PDEP01000001">
    <property type="protein sequence ID" value="PEN09651.1"/>
    <property type="molecule type" value="Genomic_DNA"/>
</dbReference>
<protein>
    <submittedName>
        <fullName evidence="3">Methylglutaconyl-CoA hydratase</fullName>
    </submittedName>
</protein>
<name>A0A2H3NQU6_9BACT</name>
<organism evidence="3 4">
    <name type="scientific">Longimonas halophila</name>
    <dbReference type="NCBI Taxonomy" id="1469170"/>
    <lineage>
        <taxon>Bacteria</taxon>
        <taxon>Pseudomonadati</taxon>
        <taxon>Rhodothermota</taxon>
        <taxon>Rhodothermia</taxon>
        <taxon>Rhodothermales</taxon>
        <taxon>Salisaetaceae</taxon>
        <taxon>Longimonas</taxon>
    </lineage>
</organism>
<dbReference type="InterPro" id="IPR029045">
    <property type="entry name" value="ClpP/crotonase-like_dom_sf"/>
</dbReference>
<accession>A0A2H3NQU6</accession>
<evidence type="ECO:0000313" key="4">
    <source>
        <dbReference type="Proteomes" id="UP000221024"/>
    </source>
</evidence>
<dbReference type="Proteomes" id="UP000221024">
    <property type="component" value="Unassembled WGS sequence"/>
</dbReference>
<evidence type="ECO:0000313" key="3">
    <source>
        <dbReference type="EMBL" id="PEN09651.1"/>
    </source>
</evidence>
<dbReference type="CDD" id="cd06558">
    <property type="entry name" value="crotonase-like"/>
    <property type="match status" value="1"/>
</dbReference>
<dbReference type="PROSITE" id="PS00166">
    <property type="entry name" value="ENOYL_COA_HYDRATASE"/>
    <property type="match status" value="1"/>
</dbReference>
<dbReference type="GO" id="GO:0003824">
    <property type="term" value="F:catalytic activity"/>
    <property type="evidence" value="ECO:0007669"/>
    <property type="project" value="InterPro"/>
</dbReference>
<evidence type="ECO:0000256" key="1">
    <source>
        <dbReference type="ARBA" id="ARBA00005254"/>
    </source>
</evidence>
<dbReference type="InterPro" id="IPR014748">
    <property type="entry name" value="Enoyl-CoA_hydra_C"/>
</dbReference>
<dbReference type="InterPro" id="IPR051683">
    <property type="entry name" value="Enoyl-CoA_Hydratase/Isomerase"/>
</dbReference>
<proteinExistence type="inferred from homology"/>
<dbReference type="Gene3D" id="3.90.226.10">
    <property type="entry name" value="2-enoyl-CoA Hydratase, Chain A, domain 1"/>
    <property type="match status" value="1"/>
</dbReference>
<sequence length="269" mass="28407">MPLIEEKTEARVRTITLNRPEKRNALNGPLVEALHDALRADADDPEHRVVVLTGAGSAFSSGADLEALRAMRTAGPMQNRADSKRLAALFDAIYTHPKPVIAKINGHAIAGGCGLASVCDFAVAVESAKLGFTEVRIGFVPAIVAVYVCRKLGEAALRDLMLRGRLIDAAEAAELGLIHRAVPASELGDAVQSIAAGISRDTSASAVALTKQLLADVPGMGYREALDHAVQLNAFARGTDDCQAGIQAFLNKTEMPWTKAFDADEGGEN</sequence>
<gene>
    <name evidence="3" type="ORF">CRI93_01265</name>
</gene>
<keyword evidence="4" id="KW-1185">Reference proteome</keyword>
<comment type="caution">
    <text evidence="3">The sequence shown here is derived from an EMBL/GenBank/DDBJ whole genome shotgun (WGS) entry which is preliminary data.</text>
</comment>
<comment type="similarity">
    <text evidence="1 2">Belongs to the enoyl-CoA hydratase/isomerase family.</text>
</comment>
<dbReference type="AlphaFoldDB" id="A0A2H3NQU6"/>
<dbReference type="PANTHER" id="PTHR42964">
    <property type="entry name" value="ENOYL-COA HYDRATASE"/>
    <property type="match status" value="1"/>
</dbReference>